<dbReference type="InterPro" id="IPR050230">
    <property type="entry name" value="CALM/Myosin/TropC-like"/>
</dbReference>
<dbReference type="InterPro" id="IPR002048">
    <property type="entry name" value="EF_hand_dom"/>
</dbReference>
<feature type="domain" description="EF-hand" evidence="4">
    <location>
        <begin position="180"/>
        <end position="215"/>
    </location>
</feature>
<dbReference type="InterPro" id="IPR018247">
    <property type="entry name" value="EF_Hand_1_Ca_BS"/>
</dbReference>
<dbReference type="PANTHER" id="PTHR23048">
    <property type="entry name" value="MYOSIN LIGHT CHAIN 1, 3"/>
    <property type="match status" value="1"/>
</dbReference>
<keyword evidence="1" id="KW-0677">Repeat</keyword>
<accession>A0AAR5PC44</accession>
<organism evidence="5 6">
    <name type="scientific">Dendroctonus ponderosae</name>
    <name type="common">Mountain pine beetle</name>
    <dbReference type="NCBI Taxonomy" id="77166"/>
    <lineage>
        <taxon>Eukaryota</taxon>
        <taxon>Metazoa</taxon>
        <taxon>Ecdysozoa</taxon>
        <taxon>Arthropoda</taxon>
        <taxon>Hexapoda</taxon>
        <taxon>Insecta</taxon>
        <taxon>Pterygota</taxon>
        <taxon>Neoptera</taxon>
        <taxon>Endopterygota</taxon>
        <taxon>Coleoptera</taxon>
        <taxon>Polyphaga</taxon>
        <taxon>Cucujiformia</taxon>
        <taxon>Curculionidae</taxon>
        <taxon>Scolytinae</taxon>
        <taxon>Dendroctonus</taxon>
    </lineage>
</organism>
<proteinExistence type="predicted"/>
<dbReference type="Proteomes" id="UP000019118">
    <property type="component" value="Unassembled WGS sequence"/>
</dbReference>
<dbReference type="Pfam" id="PF13499">
    <property type="entry name" value="EF-hand_7"/>
    <property type="match status" value="2"/>
</dbReference>
<keyword evidence="6" id="KW-1185">Reference proteome</keyword>
<sequence>MICSRFGCFLQARNKPADGSAHVTQPRPRTPTHGAKGGPKTPCKSSQKQLNVQQKGQPIRQAPAKVDAGLKKTKKTKKGKHHQPDLIVTIDLARCPFSCCHIQYRVIKMTNNSHRYDKEYSRLKRLTSELEIQQTSTEYGLSEDQVAEFKEAFMLFDKDEDGMITMAELGVVMRSLGQRPTETELRDMVNEVDQDGNGTIEFNEFLQMMSKKMKDADGEEELKEAFRVFDKNNDGLISSIELRHVMTSLGERLSEEEVDDMIKEADLDGDGQVNYEEFVGILTSKN</sequence>
<dbReference type="KEGG" id="dpa:109536739"/>
<dbReference type="PROSITE" id="PS50222">
    <property type="entry name" value="EF_HAND_2"/>
    <property type="match status" value="4"/>
</dbReference>
<dbReference type="GO" id="GO:0005509">
    <property type="term" value="F:calcium ion binding"/>
    <property type="evidence" value="ECO:0007669"/>
    <property type="project" value="InterPro"/>
</dbReference>
<keyword evidence="2" id="KW-0106">Calcium</keyword>
<dbReference type="FunFam" id="1.10.238.10:FF:000178">
    <property type="entry name" value="Calmodulin-2 A"/>
    <property type="match status" value="1"/>
</dbReference>
<reference evidence="6" key="1">
    <citation type="journal article" date="2013" name="Genome Biol.">
        <title>Draft genome of the mountain pine beetle, Dendroctonus ponderosae Hopkins, a major forest pest.</title>
        <authorList>
            <person name="Keeling C.I."/>
            <person name="Yuen M.M."/>
            <person name="Liao N.Y."/>
            <person name="Docking T.R."/>
            <person name="Chan S.K."/>
            <person name="Taylor G.A."/>
            <person name="Palmquist D.L."/>
            <person name="Jackman S.D."/>
            <person name="Nguyen A."/>
            <person name="Li M."/>
            <person name="Henderson H."/>
            <person name="Janes J.K."/>
            <person name="Zhao Y."/>
            <person name="Pandoh P."/>
            <person name="Moore R."/>
            <person name="Sperling F.A."/>
            <person name="Huber D.P."/>
            <person name="Birol I."/>
            <person name="Jones S.J."/>
            <person name="Bohlmann J."/>
        </authorList>
    </citation>
    <scope>NUCLEOTIDE SEQUENCE</scope>
</reference>
<evidence type="ECO:0000256" key="2">
    <source>
        <dbReference type="ARBA" id="ARBA00022837"/>
    </source>
</evidence>
<feature type="domain" description="EF-hand" evidence="4">
    <location>
        <begin position="144"/>
        <end position="179"/>
    </location>
</feature>
<protein>
    <recommendedName>
        <fullName evidence="4">EF-hand domain-containing protein</fullName>
    </recommendedName>
</protein>
<dbReference type="GeneID" id="109536739"/>
<dbReference type="PANTHER" id="PTHR23048:SF0">
    <property type="entry name" value="CALMODULIN LIKE 3"/>
    <property type="match status" value="1"/>
</dbReference>
<evidence type="ECO:0000256" key="3">
    <source>
        <dbReference type="SAM" id="MobiDB-lite"/>
    </source>
</evidence>
<dbReference type="SUPFAM" id="SSF47473">
    <property type="entry name" value="EF-hand"/>
    <property type="match status" value="1"/>
</dbReference>
<dbReference type="AlphaFoldDB" id="A0AAR5PC44"/>
<dbReference type="Gene3D" id="1.10.238.10">
    <property type="entry name" value="EF-hand"/>
    <property type="match status" value="3"/>
</dbReference>
<evidence type="ECO:0000256" key="1">
    <source>
        <dbReference type="ARBA" id="ARBA00022737"/>
    </source>
</evidence>
<evidence type="ECO:0000259" key="4">
    <source>
        <dbReference type="PROSITE" id="PS50222"/>
    </source>
</evidence>
<name>A0AAR5PC44_DENPD</name>
<dbReference type="PROSITE" id="PS00018">
    <property type="entry name" value="EF_HAND_1"/>
    <property type="match status" value="4"/>
</dbReference>
<reference evidence="5" key="2">
    <citation type="submission" date="2024-08" db="UniProtKB">
        <authorList>
            <consortium name="EnsemblMetazoa"/>
        </authorList>
    </citation>
    <scope>IDENTIFICATION</scope>
</reference>
<dbReference type="EnsemblMetazoa" id="XM_019903086.1">
    <property type="protein sequence ID" value="XP_019758645.1"/>
    <property type="gene ID" value="LOC109536739"/>
</dbReference>
<feature type="domain" description="EF-hand" evidence="4">
    <location>
        <begin position="217"/>
        <end position="252"/>
    </location>
</feature>
<evidence type="ECO:0000313" key="5">
    <source>
        <dbReference type="EnsemblMetazoa" id="XP_019758645.1"/>
    </source>
</evidence>
<dbReference type="GO" id="GO:0016460">
    <property type="term" value="C:myosin II complex"/>
    <property type="evidence" value="ECO:0007669"/>
    <property type="project" value="TreeGrafter"/>
</dbReference>
<feature type="compositionally biased region" description="Polar residues" evidence="3">
    <location>
        <begin position="43"/>
        <end position="56"/>
    </location>
</feature>
<dbReference type="CDD" id="cd00051">
    <property type="entry name" value="EFh"/>
    <property type="match status" value="2"/>
</dbReference>
<feature type="domain" description="EF-hand" evidence="4">
    <location>
        <begin position="253"/>
        <end position="286"/>
    </location>
</feature>
<feature type="region of interest" description="Disordered" evidence="3">
    <location>
        <begin position="16"/>
        <end position="82"/>
    </location>
</feature>
<dbReference type="SMART" id="SM00054">
    <property type="entry name" value="EFh"/>
    <property type="match status" value="4"/>
</dbReference>
<feature type="compositionally biased region" description="Basic residues" evidence="3">
    <location>
        <begin position="71"/>
        <end position="81"/>
    </location>
</feature>
<evidence type="ECO:0000313" key="6">
    <source>
        <dbReference type="Proteomes" id="UP000019118"/>
    </source>
</evidence>
<dbReference type="InterPro" id="IPR011992">
    <property type="entry name" value="EF-hand-dom_pair"/>
</dbReference>